<sequence>MLIAVSSRSYYWALSFRLCTNENSKGQDFYNIHDVISMIRLISDMQHARVIDLSHMGIDNVPDSICEMKRLRLLNLSGNPFSKLPNLFWQLNDLETLKLETCHRLKQWPNDMKNVVSLQHLLISVCFLENMPLEFGKFVNLQMLYALIVGKSNNNHGIQQLKDLDMLIGSICIVNLENVRSHDICKGS</sequence>
<keyword evidence="4" id="KW-1185">Reference proteome</keyword>
<dbReference type="PANTHER" id="PTHR47186:SF42">
    <property type="entry name" value="DISEASE RESISTANCE RPP13-LIKE PROTEIN 1"/>
    <property type="match status" value="1"/>
</dbReference>
<dbReference type="Proteomes" id="UP000030748">
    <property type="component" value="Unassembled WGS sequence"/>
</dbReference>
<accession>A0A022QDF9</accession>
<dbReference type="InterPro" id="IPR001611">
    <property type="entry name" value="Leu-rich_rpt"/>
</dbReference>
<dbReference type="PANTHER" id="PTHR47186">
    <property type="entry name" value="LEUCINE-RICH REPEAT-CONTAINING PROTEIN 57"/>
    <property type="match status" value="1"/>
</dbReference>
<evidence type="ECO:0000313" key="3">
    <source>
        <dbReference type="EMBL" id="EYU25313.1"/>
    </source>
</evidence>
<protein>
    <recommendedName>
        <fullName evidence="2">Disease resistance R13L4/SHOC-2-like LRR domain-containing protein</fullName>
    </recommendedName>
</protein>
<dbReference type="SUPFAM" id="SSF52058">
    <property type="entry name" value="L domain-like"/>
    <property type="match status" value="1"/>
</dbReference>
<dbReference type="InterPro" id="IPR032675">
    <property type="entry name" value="LRR_dom_sf"/>
</dbReference>
<evidence type="ECO:0000313" key="4">
    <source>
        <dbReference type="Proteomes" id="UP000030748"/>
    </source>
</evidence>
<evidence type="ECO:0000256" key="1">
    <source>
        <dbReference type="ARBA" id="ARBA00022737"/>
    </source>
</evidence>
<feature type="domain" description="Disease resistance R13L4/SHOC-2-like LRR" evidence="2">
    <location>
        <begin position="35"/>
        <end position="166"/>
    </location>
</feature>
<organism evidence="3 4">
    <name type="scientific">Erythranthe guttata</name>
    <name type="common">Yellow monkey flower</name>
    <name type="synonym">Mimulus guttatus</name>
    <dbReference type="NCBI Taxonomy" id="4155"/>
    <lineage>
        <taxon>Eukaryota</taxon>
        <taxon>Viridiplantae</taxon>
        <taxon>Streptophyta</taxon>
        <taxon>Embryophyta</taxon>
        <taxon>Tracheophyta</taxon>
        <taxon>Spermatophyta</taxon>
        <taxon>Magnoliopsida</taxon>
        <taxon>eudicotyledons</taxon>
        <taxon>Gunneridae</taxon>
        <taxon>Pentapetalae</taxon>
        <taxon>asterids</taxon>
        <taxon>lamiids</taxon>
        <taxon>Lamiales</taxon>
        <taxon>Phrymaceae</taxon>
        <taxon>Erythranthe</taxon>
    </lineage>
</organism>
<dbReference type="Pfam" id="PF23598">
    <property type="entry name" value="LRR_14"/>
    <property type="match status" value="1"/>
</dbReference>
<evidence type="ECO:0000259" key="2">
    <source>
        <dbReference type="Pfam" id="PF23598"/>
    </source>
</evidence>
<dbReference type="AlphaFoldDB" id="A0A022QDF9"/>
<dbReference type="Gene3D" id="3.80.10.10">
    <property type="entry name" value="Ribonuclease Inhibitor"/>
    <property type="match status" value="1"/>
</dbReference>
<dbReference type="EMBL" id="KI632003">
    <property type="protein sequence ID" value="EYU25313.1"/>
    <property type="molecule type" value="Genomic_DNA"/>
</dbReference>
<gene>
    <name evidence="3" type="ORF">MIMGU_mgv11b018037mg</name>
</gene>
<proteinExistence type="predicted"/>
<name>A0A022QDF9_ERYGU</name>
<keyword evidence="1" id="KW-0677">Repeat</keyword>
<dbReference type="InterPro" id="IPR055414">
    <property type="entry name" value="LRR_R13L4/SHOC2-like"/>
</dbReference>
<dbReference type="eggNOG" id="KOG4658">
    <property type="taxonomic scope" value="Eukaryota"/>
</dbReference>
<dbReference type="PROSITE" id="PS51450">
    <property type="entry name" value="LRR"/>
    <property type="match status" value="1"/>
</dbReference>
<reference evidence="3 4" key="1">
    <citation type="journal article" date="2013" name="Proc. Natl. Acad. Sci. U.S.A.">
        <title>Fine-scale variation in meiotic recombination in Mimulus inferred from population shotgun sequencing.</title>
        <authorList>
            <person name="Hellsten U."/>
            <person name="Wright K.M."/>
            <person name="Jenkins J."/>
            <person name="Shu S."/>
            <person name="Yuan Y."/>
            <person name="Wessler S.R."/>
            <person name="Schmutz J."/>
            <person name="Willis J.H."/>
            <person name="Rokhsar D.S."/>
        </authorList>
    </citation>
    <scope>NUCLEOTIDE SEQUENCE [LARGE SCALE GENOMIC DNA]</scope>
    <source>
        <strain evidence="4">cv. DUN x IM62</strain>
    </source>
</reference>
<dbReference type="PhylomeDB" id="A0A022QDF9"/>